<proteinExistence type="predicted"/>
<comment type="caution">
    <text evidence="1">The sequence shown here is derived from an EMBL/GenBank/DDBJ whole genome shotgun (WGS) entry which is preliminary data.</text>
</comment>
<accession>A0AAV4YAD7</accession>
<keyword evidence="2" id="KW-1185">Reference proteome</keyword>
<reference evidence="1 2" key="1">
    <citation type="submission" date="2021-06" db="EMBL/GenBank/DDBJ databases">
        <title>Caerostris extrusa draft genome.</title>
        <authorList>
            <person name="Kono N."/>
            <person name="Arakawa K."/>
        </authorList>
    </citation>
    <scope>NUCLEOTIDE SEQUENCE [LARGE SCALE GENOMIC DNA]</scope>
</reference>
<protein>
    <submittedName>
        <fullName evidence="1">Uncharacterized protein</fullName>
    </submittedName>
</protein>
<gene>
    <name evidence="1" type="ORF">CEXT_752031</name>
</gene>
<evidence type="ECO:0000313" key="2">
    <source>
        <dbReference type="Proteomes" id="UP001054945"/>
    </source>
</evidence>
<evidence type="ECO:0000313" key="1">
    <source>
        <dbReference type="EMBL" id="GIZ03371.1"/>
    </source>
</evidence>
<organism evidence="1 2">
    <name type="scientific">Caerostris extrusa</name>
    <name type="common">Bark spider</name>
    <name type="synonym">Caerostris bankana</name>
    <dbReference type="NCBI Taxonomy" id="172846"/>
    <lineage>
        <taxon>Eukaryota</taxon>
        <taxon>Metazoa</taxon>
        <taxon>Ecdysozoa</taxon>
        <taxon>Arthropoda</taxon>
        <taxon>Chelicerata</taxon>
        <taxon>Arachnida</taxon>
        <taxon>Araneae</taxon>
        <taxon>Araneomorphae</taxon>
        <taxon>Entelegynae</taxon>
        <taxon>Araneoidea</taxon>
        <taxon>Araneidae</taxon>
        <taxon>Caerostris</taxon>
    </lineage>
</organism>
<dbReference type="EMBL" id="BPLR01018937">
    <property type="protein sequence ID" value="GIZ03371.1"/>
    <property type="molecule type" value="Genomic_DNA"/>
</dbReference>
<dbReference type="Proteomes" id="UP001054945">
    <property type="component" value="Unassembled WGS sequence"/>
</dbReference>
<dbReference type="AlphaFoldDB" id="A0AAV4YAD7"/>
<name>A0AAV4YAD7_CAEEX</name>
<sequence length="220" mass="25421">MPTGSAVKEWGAHVQMIFNRRASMKKRVRGHSSATTPWYFCEWTFAIGLKNRVKIHLREILHYGGIGELSRFPPVHPTMISGQSASIRKIKLPYQRKDKIQKRELSRNFPQNLLSRSPSPIKVICHLPRILKLAPNSPKKNEERRDLLMSQKLLLAAFLASSDDDRVLATFQNCVVCARGVDVGRRTEMLMLLQNSISEPTRRQFRRERKFPETDNFVLL</sequence>